<evidence type="ECO:0000313" key="2">
    <source>
        <dbReference type="EMBL" id="GFM35161.1"/>
    </source>
</evidence>
<proteinExistence type="predicted"/>
<protein>
    <submittedName>
        <fullName evidence="2">Uncharacterized protein</fullName>
    </submittedName>
</protein>
<keyword evidence="1" id="KW-1133">Transmembrane helix</keyword>
<sequence>MSLNTKQRVTLITMDILLLAELAFCIYYSHGDPETMPYTFLKLYVPVMLATFFTCRHLIRRFGKGQESTFDPMEEHGLTKELGA</sequence>
<name>A0A7J0BPF6_9BACT</name>
<gene>
    <name evidence="2" type="ORF">DSM101010T_35260</name>
</gene>
<feature type="transmembrane region" description="Helical" evidence="1">
    <location>
        <begin position="41"/>
        <end position="59"/>
    </location>
</feature>
<reference evidence="2 3" key="1">
    <citation type="submission" date="2020-05" db="EMBL/GenBank/DDBJ databases">
        <title>Draft genome sequence of Desulfovibrio sp. strain HN2T.</title>
        <authorList>
            <person name="Ueno A."/>
            <person name="Tamazawa S."/>
            <person name="Tamamura S."/>
            <person name="Murakami T."/>
            <person name="Kiyama T."/>
            <person name="Inomata H."/>
            <person name="Amano Y."/>
            <person name="Miyakawa K."/>
            <person name="Tamaki H."/>
            <person name="Naganuma T."/>
            <person name="Kaneko K."/>
        </authorList>
    </citation>
    <scope>NUCLEOTIDE SEQUENCE [LARGE SCALE GENOMIC DNA]</scope>
    <source>
        <strain evidence="2 3">HN2</strain>
    </source>
</reference>
<evidence type="ECO:0000313" key="3">
    <source>
        <dbReference type="Proteomes" id="UP000503840"/>
    </source>
</evidence>
<feature type="transmembrane region" description="Helical" evidence="1">
    <location>
        <begin position="9"/>
        <end position="29"/>
    </location>
</feature>
<accession>A0A7J0BPF6</accession>
<dbReference type="AlphaFoldDB" id="A0A7J0BPF6"/>
<organism evidence="2 3">
    <name type="scientific">Desulfovibrio subterraneus</name>
    <dbReference type="NCBI Taxonomy" id="2718620"/>
    <lineage>
        <taxon>Bacteria</taxon>
        <taxon>Pseudomonadati</taxon>
        <taxon>Thermodesulfobacteriota</taxon>
        <taxon>Desulfovibrionia</taxon>
        <taxon>Desulfovibrionales</taxon>
        <taxon>Desulfovibrionaceae</taxon>
        <taxon>Desulfovibrio</taxon>
    </lineage>
</organism>
<keyword evidence="1" id="KW-0812">Transmembrane</keyword>
<keyword evidence="1" id="KW-0472">Membrane</keyword>
<dbReference type="EMBL" id="BLVO01000016">
    <property type="protein sequence ID" value="GFM35161.1"/>
    <property type="molecule type" value="Genomic_DNA"/>
</dbReference>
<comment type="caution">
    <text evidence="2">The sequence shown here is derived from an EMBL/GenBank/DDBJ whole genome shotgun (WGS) entry which is preliminary data.</text>
</comment>
<keyword evidence="3" id="KW-1185">Reference proteome</keyword>
<dbReference type="Proteomes" id="UP000503840">
    <property type="component" value="Unassembled WGS sequence"/>
</dbReference>
<dbReference type="RefSeq" id="WP_174406787.1">
    <property type="nucleotide sequence ID" value="NZ_BLVO01000016.1"/>
</dbReference>
<evidence type="ECO:0000256" key="1">
    <source>
        <dbReference type="SAM" id="Phobius"/>
    </source>
</evidence>